<accession>A0A1J5QBQ4</accession>
<dbReference type="EMBL" id="MLJW01000972">
    <property type="protein sequence ID" value="OIQ81086.1"/>
    <property type="molecule type" value="Genomic_DNA"/>
</dbReference>
<protein>
    <submittedName>
        <fullName evidence="2">Uncharacterized protein</fullName>
    </submittedName>
</protein>
<evidence type="ECO:0000256" key="1">
    <source>
        <dbReference type="SAM" id="MobiDB-lite"/>
    </source>
</evidence>
<feature type="region of interest" description="Disordered" evidence="1">
    <location>
        <begin position="68"/>
        <end position="106"/>
    </location>
</feature>
<reference evidence="2" key="1">
    <citation type="submission" date="2016-10" db="EMBL/GenBank/DDBJ databases">
        <title>Sequence of Gallionella enrichment culture.</title>
        <authorList>
            <person name="Poehlein A."/>
            <person name="Muehling M."/>
            <person name="Daniel R."/>
        </authorList>
    </citation>
    <scope>NUCLEOTIDE SEQUENCE</scope>
</reference>
<sequence length="168" mass="16830">MRSAEQRWPAESKADAMMSVTACSGSADESTTIAFCPPVSAISGIGRPRESSRSASCAWISRATSVEPVNITPRTRASPTSAAPTRPSPGSSCSAPAGTPASRSSRTAQSAISGVCSAGLASTTLPAASAAAICPVKIASGKFHGLIATTGPSGRCSALWKRVSTCEA</sequence>
<proteinExistence type="predicted"/>
<gene>
    <name evidence="2" type="ORF">GALL_371540</name>
</gene>
<evidence type="ECO:0000313" key="2">
    <source>
        <dbReference type="EMBL" id="OIQ81086.1"/>
    </source>
</evidence>
<feature type="compositionally biased region" description="Low complexity" evidence="1">
    <location>
        <begin position="72"/>
        <end position="102"/>
    </location>
</feature>
<name>A0A1J5QBQ4_9ZZZZ</name>
<comment type="caution">
    <text evidence="2">The sequence shown here is derived from an EMBL/GenBank/DDBJ whole genome shotgun (WGS) entry which is preliminary data.</text>
</comment>
<dbReference type="AlphaFoldDB" id="A0A1J5QBQ4"/>
<organism evidence="2">
    <name type="scientific">mine drainage metagenome</name>
    <dbReference type="NCBI Taxonomy" id="410659"/>
    <lineage>
        <taxon>unclassified sequences</taxon>
        <taxon>metagenomes</taxon>
        <taxon>ecological metagenomes</taxon>
    </lineage>
</organism>